<organism evidence="1 2">
    <name type="scientific">Candidatus Methylomirabilis lanthanidiphila</name>
    <dbReference type="NCBI Taxonomy" id="2211376"/>
    <lineage>
        <taxon>Bacteria</taxon>
        <taxon>Candidatus Methylomirabilota</taxon>
        <taxon>Candidatus Methylomirabilia</taxon>
        <taxon>Candidatus Methylomirabilales</taxon>
        <taxon>Candidatus Methylomirabilaceae</taxon>
        <taxon>Candidatus Methylomirabilis</taxon>
    </lineage>
</organism>
<name>A0A564ZNJ0_9BACT</name>
<dbReference type="SUPFAM" id="SSF140663">
    <property type="entry name" value="TTHA0068-like"/>
    <property type="match status" value="1"/>
</dbReference>
<evidence type="ECO:0000313" key="1">
    <source>
        <dbReference type="EMBL" id="VUZ86427.1"/>
    </source>
</evidence>
<reference evidence="1 2" key="1">
    <citation type="submission" date="2019-07" db="EMBL/GenBank/DDBJ databases">
        <authorList>
            <person name="Cremers G."/>
        </authorList>
    </citation>
    <scope>NUCLEOTIDE SEQUENCE [LARGE SCALE GENOMIC DNA]</scope>
</reference>
<dbReference type="InterPro" id="IPR023203">
    <property type="entry name" value="TTHA0068_sf"/>
</dbReference>
<dbReference type="PANTHER" id="PTHR34796:SF1">
    <property type="entry name" value="EXPRESSED PROTEIN"/>
    <property type="match status" value="1"/>
</dbReference>
<sequence>MRIIPPPIRNMKLRDQLSDLLKEALRREGRAGPLYLLRSFEDMVSGQRQPALEGQLHAELSAATDRIDAYRRVLERVSQRRWGSTAPVERALEEAAHLFNEGLFFEVHEVLEAVWLTQADGVRLLLQGLIQIAVGFHHLENHNLRGALFLLWEGSEKVKEYGSDRSGVGLDRFLAQVECARQSIESLGETAFDRFDRWMIPIMPVIRIYCRT</sequence>
<proteinExistence type="predicted"/>
<evidence type="ECO:0000313" key="2">
    <source>
        <dbReference type="Proteomes" id="UP000334340"/>
    </source>
</evidence>
<protein>
    <recommendedName>
        <fullName evidence="3">DUF309 domain-containing protein</fullName>
    </recommendedName>
</protein>
<keyword evidence="2" id="KW-1185">Reference proteome</keyword>
<dbReference type="Gene3D" id="1.10.3450.10">
    <property type="entry name" value="TTHA0068-like"/>
    <property type="match status" value="1"/>
</dbReference>
<dbReference type="AlphaFoldDB" id="A0A564ZNJ0"/>
<dbReference type="InterPro" id="IPR005500">
    <property type="entry name" value="DUF309"/>
</dbReference>
<dbReference type="EMBL" id="CABIKM010000055">
    <property type="protein sequence ID" value="VUZ86427.1"/>
    <property type="molecule type" value="Genomic_DNA"/>
</dbReference>
<dbReference type="Pfam" id="PF03745">
    <property type="entry name" value="DUF309"/>
    <property type="match status" value="1"/>
</dbReference>
<dbReference type="PANTHER" id="PTHR34796">
    <property type="entry name" value="EXPRESSED PROTEIN"/>
    <property type="match status" value="1"/>
</dbReference>
<gene>
    <name evidence="1" type="ORF">MELA_02830</name>
</gene>
<evidence type="ECO:0008006" key="3">
    <source>
        <dbReference type="Google" id="ProtNLM"/>
    </source>
</evidence>
<dbReference type="Proteomes" id="UP000334340">
    <property type="component" value="Unassembled WGS sequence"/>
</dbReference>
<accession>A0A564ZNJ0</accession>